<feature type="compositionally biased region" description="Basic and acidic residues" evidence="1">
    <location>
        <begin position="60"/>
        <end position="80"/>
    </location>
</feature>
<name>A0AAD7G8V5_MYCRO</name>
<feature type="compositionally biased region" description="Basic and acidic residues" evidence="1">
    <location>
        <begin position="1"/>
        <end position="25"/>
    </location>
</feature>
<dbReference type="Proteomes" id="UP001221757">
    <property type="component" value="Unassembled WGS sequence"/>
</dbReference>
<protein>
    <submittedName>
        <fullName evidence="2">Uncharacterized protein</fullName>
    </submittedName>
</protein>
<feature type="region of interest" description="Disordered" evidence="1">
    <location>
        <begin position="1"/>
        <end position="94"/>
    </location>
</feature>
<organism evidence="2 3">
    <name type="scientific">Mycena rosella</name>
    <name type="common">Pink bonnet</name>
    <name type="synonym">Agaricus rosellus</name>
    <dbReference type="NCBI Taxonomy" id="1033263"/>
    <lineage>
        <taxon>Eukaryota</taxon>
        <taxon>Fungi</taxon>
        <taxon>Dikarya</taxon>
        <taxon>Basidiomycota</taxon>
        <taxon>Agaricomycotina</taxon>
        <taxon>Agaricomycetes</taxon>
        <taxon>Agaricomycetidae</taxon>
        <taxon>Agaricales</taxon>
        <taxon>Marasmiineae</taxon>
        <taxon>Mycenaceae</taxon>
        <taxon>Mycena</taxon>
    </lineage>
</organism>
<dbReference type="EMBL" id="JARKIE010000175">
    <property type="protein sequence ID" value="KAJ7671132.1"/>
    <property type="molecule type" value="Genomic_DNA"/>
</dbReference>
<evidence type="ECO:0000313" key="3">
    <source>
        <dbReference type="Proteomes" id="UP001221757"/>
    </source>
</evidence>
<sequence length="546" mass="57900">MQGGSREPEPSGERRRAACGTERRGWYVFGGEEEEGRGKGGGRKEKRPASAEHRHGKRPSLHDHTRQNELEHDAKNEDRKKTHQNPPPYKLATVGTRRPRVFFVRFGTGTGSAALGRAPLPCPCCCSCCDGTWCATGSRSNRASSAFERKEHGEKERTHHTPPANSYPYPAPPLLVLGLGEYAYGACRCPAPVPRARIGVLRGVHVRVPRREELAVGIGPVVYVLGVAVRVLVVLVLVRVLVRVGGLVGAPRSGLGAGRSRGGGGGVRGRLRGVAVCRVQRGGRVRRAHGRRRRVVLQRAAPALRAAEVRADAVGGLRRVLERQRRWWASAPGSGERVRGEGRVVGVRAGVEDVARVDGGDGGGGGGGGVEGRDGRGRGGGKEETAKDGARVEMGYGEEARETALGEEAALHAAHARAQAAIGARIVHLRVLLRARAEAVVGARGAAGGPRAARRRSNPPENAEAQPHREDHSENAFGRVKINPGFFSTGSESRRSKVKVNSTVAGEAAQGEYLLTSAAAALAAHLPNGAAADLTISQITNPIQHM</sequence>
<comment type="caution">
    <text evidence="2">The sequence shown here is derived from an EMBL/GenBank/DDBJ whole genome shotgun (WGS) entry which is preliminary data.</text>
</comment>
<feature type="region of interest" description="Disordered" evidence="1">
    <location>
        <begin position="446"/>
        <end position="472"/>
    </location>
</feature>
<feature type="compositionally biased region" description="Basic and acidic residues" evidence="1">
    <location>
        <begin position="147"/>
        <end position="159"/>
    </location>
</feature>
<reference evidence="2" key="1">
    <citation type="submission" date="2023-03" db="EMBL/GenBank/DDBJ databases">
        <title>Massive genome expansion in bonnet fungi (Mycena s.s.) driven by repeated elements and novel gene families across ecological guilds.</title>
        <authorList>
            <consortium name="Lawrence Berkeley National Laboratory"/>
            <person name="Harder C.B."/>
            <person name="Miyauchi S."/>
            <person name="Viragh M."/>
            <person name="Kuo A."/>
            <person name="Thoen E."/>
            <person name="Andreopoulos B."/>
            <person name="Lu D."/>
            <person name="Skrede I."/>
            <person name="Drula E."/>
            <person name="Henrissat B."/>
            <person name="Morin E."/>
            <person name="Kohler A."/>
            <person name="Barry K."/>
            <person name="LaButti K."/>
            <person name="Morin E."/>
            <person name="Salamov A."/>
            <person name="Lipzen A."/>
            <person name="Mereny Z."/>
            <person name="Hegedus B."/>
            <person name="Baldrian P."/>
            <person name="Stursova M."/>
            <person name="Weitz H."/>
            <person name="Taylor A."/>
            <person name="Grigoriev I.V."/>
            <person name="Nagy L.G."/>
            <person name="Martin F."/>
            <person name="Kauserud H."/>
        </authorList>
    </citation>
    <scope>NUCLEOTIDE SEQUENCE</scope>
    <source>
        <strain evidence="2">CBHHK067</strain>
    </source>
</reference>
<keyword evidence="3" id="KW-1185">Reference proteome</keyword>
<feature type="region of interest" description="Disordered" evidence="1">
    <location>
        <begin position="145"/>
        <end position="165"/>
    </location>
</feature>
<feature type="region of interest" description="Disordered" evidence="1">
    <location>
        <begin position="355"/>
        <end position="394"/>
    </location>
</feature>
<accession>A0AAD7G8V5</accession>
<feature type="compositionally biased region" description="Basic and acidic residues" evidence="1">
    <location>
        <begin position="371"/>
        <end position="391"/>
    </location>
</feature>
<proteinExistence type="predicted"/>
<feature type="compositionally biased region" description="Gly residues" evidence="1">
    <location>
        <begin position="360"/>
        <end position="370"/>
    </location>
</feature>
<evidence type="ECO:0000313" key="2">
    <source>
        <dbReference type="EMBL" id="KAJ7671132.1"/>
    </source>
</evidence>
<dbReference type="AlphaFoldDB" id="A0AAD7G8V5"/>
<gene>
    <name evidence="2" type="ORF">B0H17DRAFT_1183626</name>
</gene>
<evidence type="ECO:0000256" key="1">
    <source>
        <dbReference type="SAM" id="MobiDB-lite"/>
    </source>
</evidence>